<reference evidence="2 3" key="1">
    <citation type="submission" date="2016-07" db="EMBL/GenBank/DDBJ databases">
        <title>Pervasive Adenine N6-methylation of Active Genes in Fungi.</title>
        <authorList>
            <consortium name="DOE Joint Genome Institute"/>
            <person name="Mondo S.J."/>
            <person name="Dannebaum R.O."/>
            <person name="Kuo R.C."/>
            <person name="Labutti K."/>
            <person name="Haridas S."/>
            <person name="Kuo A."/>
            <person name="Salamov A."/>
            <person name="Ahrendt S.R."/>
            <person name="Lipzen A."/>
            <person name="Sullivan W."/>
            <person name="Andreopoulos W.B."/>
            <person name="Clum A."/>
            <person name="Lindquist E."/>
            <person name="Daum C."/>
            <person name="Ramamoorthy G.K."/>
            <person name="Gryganskyi A."/>
            <person name="Culley D."/>
            <person name="Magnuson J.K."/>
            <person name="James T.Y."/>
            <person name="O'Malley M.A."/>
            <person name="Stajich J.E."/>
            <person name="Spatafora J.W."/>
            <person name="Visel A."/>
            <person name="Grigoriev I.V."/>
        </authorList>
    </citation>
    <scope>NUCLEOTIDE SEQUENCE [LARGE SCALE GENOMIC DNA]</scope>
    <source>
        <strain evidence="2 3">NRRL 2496</strain>
    </source>
</reference>
<protein>
    <submittedName>
        <fullName evidence="2">Uncharacterized protein</fullName>
    </submittedName>
</protein>
<keyword evidence="3" id="KW-1185">Reference proteome</keyword>
<feature type="transmembrane region" description="Helical" evidence="1">
    <location>
        <begin position="34"/>
        <end position="54"/>
    </location>
</feature>
<evidence type="ECO:0000256" key="1">
    <source>
        <dbReference type="SAM" id="Phobius"/>
    </source>
</evidence>
<proteinExistence type="predicted"/>
<sequence>MYVHVSISVKCTASNTVDHVILDPDFWYLTFHTHHHICMLLAIWSIIFSPYLILMRLHCQKSIGNFVTLLITLSMSHA</sequence>
<dbReference type="Proteomes" id="UP000242180">
    <property type="component" value="Unassembled WGS sequence"/>
</dbReference>
<dbReference type="AlphaFoldDB" id="A0A1X2HS97"/>
<keyword evidence="1" id="KW-0472">Membrane</keyword>
<accession>A0A1X2HS97</accession>
<evidence type="ECO:0000313" key="3">
    <source>
        <dbReference type="Proteomes" id="UP000242180"/>
    </source>
</evidence>
<evidence type="ECO:0000313" key="2">
    <source>
        <dbReference type="EMBL" id="ORZ02433.1"/>
    </source>
</evidence>
<keyword evidence="1" id="KW-1133">Transmembrane helix</keyword>
<gene>
    <name evidence="2" type="ORF">BCR43DRAFT_481543</name>
</gene>
<dbReference type="EMBL" id="MCGN01000001">
    <property type="protein sequence ID" value="ORZ02433.1"/>
    <property type="molecule type" value="Genomic_DNA"/>
</dbReference>
<organism evidence="2 3">
    <name type="scientific">Syncephalastrum racemosum</name>
    <name type="common">Filamentous fungus</name>
    <dbReference type="NCBI Taxonomy" id="13706"/>
    <lineage>
        <taxon>Eukaryota</taxon>
        <taxon>Fungi</taxon>
        <taxon>Fungi incertae sedis</taxon>
        <taxon>Mucoromycota</taxon>
        <taxon>Mucoromycotina</taxon>
        <taxon>Mucoromycetes</taxon>
        <taxon>Mucorales</taxon>
        <taxon>Syncephalastraceae</taxon>
        <taxon>Syncephalastrum</taxon>
    </lineage>
</organism>
<dbReference type="InParanoid" id="A0A1X2HS97"/>
<comment type="caution">
    <text evidence="2">The sequence shown here is derived from an EMBL/GenBank/DDBJ whole genome shotgun (WGS) entry which is preliminary data.</text>
</comment>
<name>A0A1X2HS97_SYNRA</name>
<keyword evidence="1" id="KW-0812">Transmembrane</keyword>